<gene>
    <name evidence="1" type="ORF">KPSA1_05399</name>
</gene>
<comment type="caution">
    <text evidence="1">The sequence shown here is derived from an EMBL/GenBank/DDBJ whole genome shotgun (WGS) entry which is preliminary data.</text>
</comment>
<dbReference type="EMBL" id="BGJZ01000284">
    <property type="protein sequence ID" value="GBH11940.1"/>
    <property type="molecule type" value="Genomic_DNA"/>
</dbReference>
<name>A0A2V0QTH8_PSESF</name>
<proteinExistence type="predicted"/>
<sequence>MVGGIYITLTLVAIGTALSFQILYDRVPGDFLMQAQCLYSSVSGSRRYVLCLIKSTQAQTVETSSPGSHAFSLDPVIPVFRQGCFDHVGDKATSVHKVPGNEKNL</sequence>
<evidence type="ECO:0000313" key="2">
    <source>
        <dbReference type="Proteomes" id="UP000247480"/>
    </source>
</evidence>
<reference evidence="1 2" key="1">
    <citation type="submission" date="2018-04" db="EMBL/GenBank/DDBJ databases">
        <title>Draft genome sequence of Pseudomonas syringae pv. actinidiae biovar 1 strains isolated from kiwifruit in Kagawa prefecture.</title>
        <authorList>
            <person name="Tabuchi M."/>
            <person name="Saito M."/>
            <person name="Fujiwara S."/>
            <person name="Sasa N."/>
            <person name="Akimitsu K."/>
            <person name="Gomi K."/>
            <person name="Konishi-Sugita S."/>
            <person name="Hamano K."/>
            <person name="Kataoka I."/>
        </authorList>
    </citation>
    <scope>NUCLEOTIDE SEQUENCE [LARGE SCALE GENOMIC DNA]</scope>
    <source>
        <strain evidence="1 2">MAFF212206</strain>
    </source>
</reference>
<dbReference type="AlphaFoldDB" id="A0A2V0QTH8"/>
<dbReference type="Proteomes" id="UP000247480">
    <property type="component" value="Unassembled WGS sequence"/>
</dbReference>
<evidence type="ECO:0000313" key="1">
    <source>
        <dbReference type="EMBL" id="GBH11940.1"/>
    </source>
</evidence>
<protein>
    <submittedName>
        <fullName evidence="1">Acyl-homoserine lactone acylase PvdQ</fullName>
    </submittedName>
</protein>
<accession>A0A2V0QTH8</accession>
<organism evidence="1 2">
    <name type="scientific">Pseudomonas syringae pv. actinidiae</name>
    <dbReference type="NCBI Taxonomy" id="103796"/>
    <lineage>
        <taxon>Bacteria</taxon>
        <taxon>Pseudomonadati</taxon>
        <taxon>Pseudomonadota</taxon>
        <taxon>Gammaproteobacteria</taxon>
        <taxon>Pseudomonadales</taxon>
        <taxon>Pseudomonadaceae</taxon>
        <taxon>Pseudomonas</taxon>
        <taxon>Pseudomonas syringae</taxon>
    </lineage>
</organism>